<keyword evidence="1" id="KW-0175">Coiled coil</keyword>
<evidence type="ECO:0000256" key="1">
    <source>
        <dbReference type="SAM" id="Coils"/>
    </source>
</evidence>
<dbReference type="SUPFAM" id="SSF64518">
    <property type="entry name" value="Phase 1 flagellin"/>
    <property type="match status" value="1"/>
</dbReference>
<dbReference type="EMBL" id="CP051128">
    <property type="protein sequence ID" value="QIZ07697.1"/>
    <property type="molecule type" value="Genomic_DNA"/>
</dbReference>
<name>A0A6H1P2P8_PRIMG</name>
<reference evidence="3 4" key="1">
    <citation type="submission" date="2020-04" db="EMBL/GenBank/DDBJ databases">
        <title>Genome-Wide Identification of 5-Methylcytosine Sites in Bacterial Genomes By High-Throughput Sequencing of MspJI Restriction Fragments.</title>
        <authorList>
            <person name="Wu V."/>
        </authorList>
    </citation>
    <scope>NUCLEOTIDE SEQUENCE [LARGE SCALE GENOMIC DNA]</scope>
    <source>
        <strain evidence="3 4">S2</strain>
    </source>
</reference>
<dbReference type="AlphaFoldDB" id="A0A6H1P2P8"/>
<proteinExistence type="predicted"/>
<sequence length="184" mass="21642">MSNEKIFDPFFKFNQLSEMWDKQVTGLLYNLTDNKEFVRTASSGLNTYPFYLERLRKRQEQIATLMNIPTKKDVANAAKLSIQTDEKIDILEEQIWKLQDSVSSISKENVGMFEEILNIVMQMKNEFQKMAQEVAETQKMNADLQQLRKEIERGLIGKEREKYKKEPEKKQDKELVHTGNNTIK</sequence>
<evidence type="ECO:0000256" key="2">
    <source>
        <dbReference type="SAM" id="MobiDB-lite"/>
    </source>
</evidence>
<feature type="coiled-coil region" evidence="1">
    <location>
        <begin position="120"/>
        <end position="150"/>
    </location>
</feature>
<feature type="compositionally biased region" description="Basic and acidic residues" evidence="2">
    <location>
        <begin position="156"/>
        <end position="176"/>
    </location>
</feature>
<reference evidence="3 4" key="2">
    <citation type="submission" date="2020-04" db="EMBL/GenBank/DDBJ databases">
        <authorList>
            <person name="Fomenkov A."/>
            <person name="Anton B.P."/>
            <person name="Roberts R.J."/>
        </authorList>
    </citation>
    <scope>NUCLEOTIDE SEQUENCE [LARGE SCALE GENOMIC DNA]</scope>
    <source>
        <strain evidence="3 4">S2</strain>
    </source>
</reference>
<feature type="region of interest" description="Disordered" evidence="2">
    <location>
        <begin position="156"/>
        <end position="184"/>
    </location>
</feature>
<organism evidence="3 4">
    <name type="scientific">Priestia megaterium</name>
    <name type="common">Bacillus megaterium</name>
    <dbReference type="NCBI Taxonomy" id="1404"/>
    <lineage>
        <taxon>Bacteria</taxon>
        <taxon>Bacillati</taxon>
        <taxon>Bacillota</taxon>
        <taxon>Bacilli</taxon>
        <taxon>Bacillales</taxon>
        <taxon>Bacillaceae</taxon>
        <taxon>Priestia</taxon>
    </lineage>
</organism>
<gene>
    <name evidence="3" type="ORF">HFZ78_13920</name>
</gene>
<dbReference type="Proteomes" id="UP000501868">
    <property type="component" value="Chromosome"/>
</dbReference>
<protein>
    <submittedName>
        <fullName evidence="3">Polyhydroxyalkanoate biosynthesis repressor PhaR</fullName>
    </submittedName>
</protein>
<evidence type="ECO:0000313" key="3">
    <source>
        <dbReference type="EMBL" id="QIZ07697.1"/>
    </source>
</evidence>
<accession>A0A6H1P2P8</accession>
<evidence type="ECO:0000313" key="4">
    <source>
        <dbReference type="Proteomes" id="UP000501868"/>
    </source>
</evidence>